<evidence type="ECO:0000313" key="3">
    <source>
        <dbReference type="Proteomes" id="UP001198220"/>
    </source>
</evidence>
<dbReference type="Proteomes" id="UP001198220">
    <property type="component" value="Unassembled WGS sequence"/>
</dbReference>
<evidence type="ECO:0000259" key="1">
    <source>
        <dbReference type="Pfam" id="PF01965"/>
    </source>
</evidence>
<name>A0AAE3A633_9FIRM</name>
<dbReference type="InterPro" id="IPR029062">
    <property type="entry name" value="Class_I_gatase-like"/>
</dbReference>
<dbReference type="Gene3D" id="3.40.50.880">
    <property type="match status" value="1"/>
</dbReference>
<reference evidence="2 3" key="1">
    <citation type="submission" date="2021-10" db="EMBL/GenBank/DDBJ databases">
        <title>Anaerobic single-cell dispensing facilitates the cultivation of human gut bacteria.</title>
        <authorList>
            <person name="Afrizal A."/>
        </authorList>
    </citation>
    <scope>NUCLEOTIDE SEQUENCE [LARGE SCALE GENOMIC DNA]</scope>
    <source>
        <strain evidence="2 3">CLA-AA-H276</strain>
    </source>
</reference>
<sequence length="181" mass="19451">MRACVFLADGFEEIEGLTVVDILRRAGVETQTVSITERRLVTGSHQIPVTADSCIKETDFSEAELLVLPGGMPGTRYLGECRPLTELLLQFFREGRKVAAICAAPSVLGGLGILEGKKAACYPGFEDKLKGAEVVFDQVVRDGNVTTSRGMGTAIPFALDLVSQLVSEEKAQELKTGIIYG</sequence>
<dbReference type="PANTHER" id="PTHR48094">
    <property type="entry name" value="PROTEIN/NUCLEIC ACID DEGLYCASE DJ-1-RELATED"/>
    <property type="match status" value="1"/>
</dbReference>
<protein>
    <submittedName>
        <fullName evidence="2">DJ-1/PfpI family protein</fullName>
    </submittedName>
</protein>
<accession>A0AAE3A633</accession>
<dbReference type="PANTHER" id="PTHR48094:SF12">
    <property type="entry name" value="PARKINSON DISEASE PROTEIN 7 HOMOLOG"/>
    <property type="match status" value="1"/>
</dbReference>
<dbReference type="InterPro" id="IPR002818">
    <property type="entry name" value="DJ-1/PfpI"/>
</dbReference>
<comment type="caution">
    <text evidence="2">The sequence shown here is derived from an EMBL/GenBank/DDBJ whole genome shotgun (WGS) entry which is preliminary data.</text>
</comment>
<dbReference type="AlphaFoldDB" id="A0AAE3A633"/>
<dbReference type="RefSeq" id="WP_308458447.1">
    <property type="nucleotide sequence ID" value="NZ_JAJEPS010000001.1"/>
</dbReference>
<evidence type="ECO:0000313" key="2">
    <source>
        <dbReference type="EMBL" id="MCC2124933.1"/>
    </source>
</evidence>
<feature type="domain" description="DJ-1/PfpI" evidence="1">
    <location>
        <begin position="1"/>
        <end position="163"/>
    </location>
</feature>
<keyword evidence="3" id="KW-1185">Reference proteome</keyword>
<dbReference type="EMBL" id="JAJEPS010000001">
    <property type="protein sequence ID" value="MCC2124933.1"/>
    <property type="molecule type" value="Genomic_DNA"/>
</dbReference>
<dbReference type="SUPFAM" id="SSF52317">
    <property type="entry name" value="Class I glutamine amidotransferase-like"/>
    <property type="match status" value="1"/>
</dbReference>
<dbReference type="InterPro" id="IPR006287">
    <property type="entry name" value="DJ-1"/>
</dbReference>
<dbReference type="NCBIfam" id="TIGR01383">
    <property type="entry name" value="not_thiJ"/>
    <property type="match status" value="1"/>
</dbReference>
<dbReference type="GO" id="GO:0005737">
    <property type="term" value="C:cytoplasm"/>
    <property type="evidence" value="ECO:0007669"/>
    <property type="project" value="TreeGrafter"/>
</dbReference>
<proteinExistence type="predicted"/>
<dbReference type="CDD" id="cd03135">
    <property type="entry name" value="GATase1_DJ-1"/>
    <property type="match status" value="1"/>
</dbReference>
<organism evidence="2 3">
    <name type="scientific">Hominiventricola filiformis</name>
    <dbReference type="NCBI Taxonomy" id="2885352"/>
    <lineage>
        <taxon>Bacteria</taxon>
        <taxon>Bacillati</taxon>
        <taxon>Bacillota</taxon>
        <taxon>Clostridia</taxon>
        <taxon>Lachnospirales</taxon>
        <taxon>Lachnospiraceae</taxon>
        <taxon>Hominiventricola</taxon>
    </lineage>
</organism>
<dbReference type="InterPro" id="IPR050325">
    <property type="entry name" value="Prot/Nucl_acid_deglycase"/>
</dbReference>
<dbReference type="Pfam" id="PF01965">
    <property type="entry name" value="DJ-1_PfpI"/>
    <property type="match status" value="1"/>
</dbReference>
<gene>
    <name evidence="2" type="ORF">LKD36_01920</name>
</gene>